<evidence type="ECO:0000313" key="2">
    <source>
        <dbReference type="EMBL" id="CAH3022846.1"/>
    </source>
</evidence>
<organism evidence="2 3">
    <name type="scientific">Porites evermanni</name>
    <dbReference type="NCBI Taxonomy" id="104178"/>
    <lineage>
        <taxon>Eukaryota</taxon>
        <taxon>Metazoa</taxon>
        <taxon>Cnidaria</taxon>
        <taxon>Anthozoa</taxon>
        <taxon>Hexacorallia</taxon>
        <taxon>Scleractinia</taxon>
        <taxon>Fungiina</taxon>
        <taxon>Poritidae</taxon>
        <taxon>Porites</taxon>
    </lineage>
</organism>
<sequence>MEDEAFTPEQRKDFANFYLNSDKPVLNQEGIKDDAKAEVFKEASHMNASSPANSRFVGIGEKESTKKLAQRMKRFLSPQQFKLSKADLAPEKEISASPEGETQSDMGILRVPISDHSVGRAILVLPAKRLEIKSSSPESKLSLSNLFSNKKSVFNKVVDPGE</sequence>
<protein>
    <submittedName>
        <fullName evidence="2">Uncharacterized protein</fullName>
    </submittedName>
</protein>
<comment type="caution">
    <text evidence="2">The sequence shown here is derived from an EMBL/GenBank/DDBJ whole genome shotgun (WGS) entry which is preliminary data.</text>
</comment>
<evidence type="ECO:0000256" key="1">
    <source>
        <dbReference type="SAM" id="MobiDB-lite"/>
    </source>
</evidence>
<keyword evidence="3" id="KW-1185">Reference proteome</keyword>
<accession>A0ABN8M084</accession>
<feature type="compositionally biased region" description="Basic and acidic residues" evidence="1">
    <location>
        <begin position="84"/>
        <end position="94"/>
    </location>
</feature>
<name>A0ABN8M084_9CNID</name>
<reference evidence="2 3" key="1">
    <citation type="submission" date="2022-05" db="EMBL/GenBank/DDBJ databases">
        <authorList>
            <consortium name="Genoscope - CEA"/>
            <person name="William W."/>
        </authorList>
    </citation>
    <scope>NUCLEOTIDE SEQUENCE [LARGE SCALE GENOMIC DNA]</scope>
</reference>
<dbReference type="EMBL" id="CALNXI010000236">
    <property type="protein sequence ID" value="CAH3022846.1"/>
    <property type="molecule type" value="Genomic_DNA"/>
</dbReference>
<dbReference type="Proteomes" id="UP001159427">
    <property type="component" value="Unassembled WGS sequence"/>
</dbReference>
<proteinExistence type="predicted"/>
<feature type="region of interest" description="Disordered" evidence="1">
    <location>
        <begin position="83"/>
        <end position="107"/>
    </location>
</feature>
<gene>
    <name evidence="2" type="ORF">PEVE_00017085</name>
</gene>
<evidence type="ECO:0000313" key="3">
    <source>
        <dbReference type="Proteomes" id="UP001159427"/>
    </source>
</evidence>